<dbReference type="RefSeq" id="WP_109718896.1">
    <property type="nucleotide sequence ID" value="NZ_QEQK01000002.1"/>
</dbReference>
<proteinExistence type="predicted"/>
<organism evidence="2 3">
    <name type="scientific">Abyssibacter profundi</name>
    <dbReference type="NCBI Taxonomy" id="2182787"/>
    <lineage>
        <taxon>Bacteria</taxon>
        <taxon>Pseudomonadati</taxon>
        <taxon>Pseudomonadota</taxon>
        <taxon>Gammaproteobacteria</taxon>
        <taxon>Chromatiales</taxon>
        <taxon>Oceanococcaceae</taxon>
        <taxon>Abyssibacter</taxon>
    </lineage>
</organism>
<comment type="caution">
    <text evidence="2">The sequence shown here is derived from an EMBL/GenBank/DDBJ whole genome shotgun (WGS) entry which is preliminary data.</text>
</comment>
<accession>A0A363UPL4</accession>
<name>A0A363UPL4_9GAMM</name>
<dbReference type="InterPro" id="IPR011542">
    <property type="entry name" value="SUF_FeS_clus_asmbl_SufD"/>
</dbReference>
<dbReference type="NCBIfam" id="TIGR01981">
    <property type="entry name" value="sufD"/>
    <property type="match status" value="1"/>
</dbReference>
<evidence type="ECO:0000313" key="2">
    <source>
        <dbReference type="EMBL" id="PWN57393.1"/>
    </source>
</evidence>
<dbReference type="PANTHER" id="PTHR43575:SF1">
    <property type="entry name" value="PROTEIN ABCI7, CHLOROPLASTIC"/>
    <property type="match status" value="1"/>
</dbReference>
<dbReference type="OrthoDB" id="9768262at2"/>
<feature type="domain" description="SUF system FeS cluster assembly SufBD core" evidence="1">
    <location>
        <begin position="154"/>
        <end position="383"/>
    </location>
</feature>
<gene>
    <name evidence="2" type="primary">sufD</name>
    <name evidence="2" type="ORF">DEH80_02555</name>
</gene>
<evidence type="ECO:0000259" key="1">
    <source>
        <dbReference type="Pfam" id="PF01458"/>
    </source>
</evidence>
<sequence>MSVAFDTLENVFESGVWPSNERGWRTQALAKLQHEGFPSKRLEAWKYTDLSDLADTPWVAAVVSEDTVPEVALLPDTDRFVFINGIFDITRSSIGELPSGVEWEAESVAPPDGEPLHAVAGLNVALARHGLRLRVPEGVSLPRPLEVVNLTSENANGSMHHLRHHIVLEPGATATILEQSLSHEATALSTQNWTLTLAAGANLNLTRLQDTSERHKQVDLIDARIDRDASLTANLLELGARPGRLDVRAQLVGERASCHVQSLLFAGGKSHADHQLRIDHLAPNCSSRTTGRALARDRGRVILDTLVHVARGADGTDSEQQLASLLLTPGAEANVKPELEIYADDVACAHGSTVGQLDDEAEFYLRTRGVPRDAARALLIQSFVRPALQRVPKVFRDTVRRHLVSRLPGAEAMEDFA</sequence>
<dbReference type="InterPro" id="IPR055346">
    <property type="entry name" value="Fe-S_cluster_assembly_SufBD"/>
</dbReference>
<keyword evidence="3" id="KW-1185">Reference proteome</keyword>
<dbReference type="InterPro" id="IPR000825">
    <property type="entry name" value="SUF_FeS_clus_asmbl_SufBD_core"/>
</dbReference>
<dbReference type="PANTHER" id="PTHR43575">
    <property type="entry name" value="PROTEIN ABCI7, CHLOROPLASTIC"/>
    <property type="match status" value="1"/>
</dbReference>
<dbReference type="SUPFAM" id="SSF101960">
    <property type="entry name" value="Stabilizer of iron transporter SufD"/>
    <property type="match status" value="1"/>
</dbReference>
<protein>
    <submittedName>
        <fullName evidence="2">Fe-S cluster assembly protein SufD</fullName>
    </submittedName>
</protein>
<dbReference type="Pfam" id="PF01458">
    <property type="entry name" value="SUFBD_core"/>
    <property type="match status" value="1"/>
</dbReference>
<dbReference type="EMBL" id="QEQK01000002">
    <property type="protein sequence ID" value="PWN57393.1"/>
    <property type="molecule type" value="Genomic_DNA"/>
</dbReference>
<dbReference type="AlphaFoldDB" id="A0A363UPL4"/>
<reference evidence="2 3" key="1">
    <citation type="submission" date="2018-05" db="EMBL/GenBank/DDBJ databases">
        <title>Abyssibacter profundi OUC007T gen. nov., sp. nov, a marine bacterium isolated from seawater of the Mariana Trench.</title>
        <authorList>
            <person name="Zhou S."/>
        </authorList>
    </citation>
    <scope>NUCLEOTIDE SEQUENCE [LARGE SCALE GENOMIC DNA]</scope>
    <source>
        <strain evidence="2 3">OUC007</strain>
    </source>
</reference>
<dbReference type="GO" id="GO:0016226">
    <property type="term" value="P:iron-sulfur cluster assembly"/>
    <property type="evidence" value="ECO:0007669"/>
    <property type="project" value="InterPro"/>
</dbReference>
<dbReference type="Proteomes" id="UP000251800">
    <property type="component" value="Unassembled WGS sequence"/>
</dbReference>
<dbReference type="InterPro" id="IPR037284">
    <property type="entry name" value="SUF_FeS_clus_asmbl_SufBD_sf"/>
</dbReference>
<evidence type="ECO:0000313" key="3">
    <source>
        <dbReference type="Proteomes" id="UP000251800"/>
    </source>
</evidence>